<evidence type="ECO:0000259" key="2">
    <source>
        <dbReference type="SMART" id="SM01321"/>
    </source>
</evidence>
<dbReference type="eggNOG" id="COG1943">
    <property type="taxonomic scope" value="Bacteria"/>
</dbReference>
<gene>
    <name evidence="3" type="ORF">M529_05510</name>
</gene>
<dbReference type="Pfam" id="PF01797">
    <property type="entry name" value="Y1_Tnp"/>
    <property type="match status" value="1"/>
</dbReference>
<dbReference type="Gene3D" id="3.30.70.1290">
    <property type="entry name" value="Transposase IS200-like"/>
    <property type="match status" value="1"/>
</dbReference>
<dbReference type="PANTHER" id="PTHR33360:SF2">
    <property type="entry name" value="TRANSPOSASE FOR INSERTION SEQUENCE ELEMENT IS200"/>
    <property type="match status" value="1"/>
</dbReference>
<dbReference type="AlphaFoldDB" id="T0J8M7"/>
<protein>
    <submittedName>
        <fullName evidence="3">Transposase</fullName>
    </submittedName>
</protein>
<evidence type="ECO:0000256" key="1">
    <source>
        <dbReference type="SAM" id="MobiDB-lite"/>
    </source>
</evidence>
<name>T0J8M7_9SPHN</name>
<dbReference type="Proteomes" id="UP000015523">
    <property type="component" value="Unassembled WGS sequence"/>
</dbReference>
<dbReference type="GO" id="GO:0004803">
    <property type="term" value="F:transposase activity"/>
    <property type="evidence" value="ECO:0007669"/>
    <property type="project" value="InterPro"/>
</dbReference>
<accession>T0J8M7</accession>
<keyword evidence="4" id="KW-1185">Reference proteome</keyword>
<dbReference type="InterPro" id="IPR002686">
    <property type="entry name" value="Transposase_17"/>
</dbReference>
<organism evidence="3 4">
    <name type="scientific">Sphingobium ummariense RL-3</name>
    <dbReference type="NCBI Taxonomy" id="1346791"/>
    <lineage>
        <taxon>Bacteria</taxon>
        <taxon>Pseudomonadati</taxon>
        <taxon>Pseudomonadota</taxon>
        <taxon>Alphaproteobacteria</taxon>
        <taxon>Sphingomonadales</taxon>
        <taxon>Sphingomonadaceae</taxon>
        <taxon>Sphingobium</taxon>
    </lineage>
</organism>
<sequence length="179" mass="20321">MGYSSGCHTTFHHRYHLVWAPKYRFKVLHGEVRLRVREIIRQVCAEMGVTIVHGVLSRDHVHMFVEIPPHVSVSDFVRRAKGRSSRKIQQEFEHIRKRYWGHASGSAVTSPPRPATSPMTSSCVTSTNMATRTASAPRHDPTGVSRSVIQPYTRSRRTISTRSNERSAPGPRRSRSAPR</sequence>
<evidence type="ECO:0000313" key="4">
    <source>
        <dbReference type="Proteomes" id="UP000015523"/>
    </source>
</evidence>
<dbReference type="SMART" id="SM01321">
    <property type="entry name" value="Y1_Tnp"/>
    <property type="match status" value="1"/>
</dbReference>
<reference evidence="3 4" key="1">
    <citation type="journal article" date="2013" name="Genome Announc.">
        <title>Draft Genome Sequence of Sphingobium ummariense Strain RL-3, a Hexachlorocyclohexane-Degrading Bacterium.</title>
        <authorList>
            <person name="Kohli P."/>
            <person name="Dua A."/>
            <person name="Sangwan N."/>
            <person name="Oldach P."/>
            <person name="Khurana J.P."/>
            <person name="Lal R."/>
        </authorList>
    </citation>
    <scope>NUCLEOTIDE SEQUENCE [LARGE SCALE GENOMIC DNA]</scope>
    <source>
        <strain evidence="3 4">RL-3</strain>
    </source>
</reference>
<feature type="compositionally biased region" description="Low complexity" evidence="1">
    <location>
        <begin position="160"/>
        <end position="171"/>
    </location>
</feature>
<proteinExistence type="predicted"/>
<dbReference type="GO" id="GO:0003677">
    <property type="term" value="F:DNA binding"/>
    <property type="evidence" value="ECO:0007669"/>
    <property type="project" value="InterPro"/>
</dbReference>
<dbReference type="GO" id="GO:0006313">
    <property type="term" value="P:DNA transposition"/>
    <property type="evidence" value="ECO:0007669"/>
    <property type="project" value="InterPro"/>
</dbReference>
<evidence type="ECO:0000313" key="3">
    <source>
        <dbReference type="EMBL" id="EQB33152.1"/>
    </source>
</evidence>
<dbReference type="EMBL" id="AUWY01000047">
    <property type="protein sequence ID" value="EQB33152.1"/>
    <property type="molecule type" value="Genomic_DNA"/>
</dbReference>
<dbReference type="InterPro" id="IPR036515">
    <property type="entry name" value="Transposase_17_sf"/>
</dbReference>
<comment type="caution">
    <text evidence="3">The sequence shown here is derived from an EMBL/GenBank/DDBJ whole genome shotgun (WGS) entry which is preliminary data.</text>
</comment>
<dbReference type="SUPFAM" id="SSF143422">
    <property type="entry name" value="Transposase IS200-like"/>
    <property type="match status" value="1"/>
</dbReference>
<dbReference type="STRING" id="1346791.M529_05510"/>
<dbReference type="PANTHER" id="PTHR33360">
    <property type="entry name" value="TRANSPOSASE FOR INSERTION SEQUENCE ELEMENT IS200"/>
    <property type="match status" value="1"/>
</dbReference>
<feature type="domain" description="Transposase IS200-like" evidence="2">
    <location>
        <begin position="10"/>
        <end position="115"/>
    </location>
</feature>
<feature type="region of interest" description="Disordered" evidence="1">
    <location>
        <begin position="103"/>
        <end position="179"/>
    </location>
</feature>
<feature type="compositionally biased region" description="Polar residues" evidence="1">
    <location>
        <begin position="117"/>
        <end position="134"/>
    </location>
</feature>
<dbReference type="NCBIfam" id="NF033573">
    <property type="entry name" value="transpos_IS200"/>
    <property type="match status" value="1"/>
</dbReference>